<dbReference type="GO" id="GO:0016887">
    <property type="term" value="F:ATP hydrolysis activity"/>
    <property type="evidence" value="ECO:0007669"/>
    <property type="project" value="InterPro"/>
</dbReference>
<dbReference type="Pfam" id="PF00664">
    <property type="entry name" value="ABC_membrane"/>
    <property type="match status" value="1"/>
</dbReference>
<dbReference type="InterPro" id="IPR003439">
    <property type="entry name" value="ABC_transporter-like_ATP-bd"/>
</dbReference>
<keyword evidence="3" id="KW-1003">Cell membrane</keyword>
<keyword evidence="6" id="KW-0547">Nucleotide-binding</keyword>
<dbReference type="InterPro" id="IPR003593">
    <property type="entry name" value="AAA+_ATPase"/>
</dbReference>
<keyword evidence="9 10" id="KW-0472">Membrane</keyword>
<dbReference type="EMBL" id="QGDD01000002">
    <property type="protein sequence ID" value="PWN03609.1"/>
    <property type="molecule type" value="Genomic_DNA"/>
</dbReference>
<dbReference type="Proteomes" id="UP000245507">
    <property type="component" value="Unassembled WGS sequence"/>
</dbReference>
<dbReference type="Pfam" id="PF00005">
    <property type="entry name" value="ABC_tran"/>
    <property type="match status" value="1"/>
</dbReference>
<dbReference type="OrthoDB" id="9806127at2"/>
<name>A0A316TK25_9ACTN</name>
<evidence type="ECO:0000256" key="10">
    <source>
        <dbReference type="SAM" id="Phobius"/>
    </source>
</evidence>
<keyword evidence="4" id="KW-0997">Cell inner membrane</keyword>
<keyword evidence="8 10" id="KW-1133">Transmembrane helix</keyword>
<dbReference type="SMART" id="SM00382">
    <property type="entry name" value="AAA"/>
    <property type="match status" value="1"/>
</dbReference>
<evidence type="ECO:0000256" key="7">
    <source>
        <dbReference type="ARBA" id="ARBA00022840"/>
    </source>
</evidence>
<dbReference type="PROSITE" id="PS50929">
    <property type="entry name" value="ABC_TM1F"/>
    <property type="match status" value="1"/>
</dbReference>
<reference evidence="13 14" key="1">
    <citation type="submission" date="2018-05" db="EMBL/GenBank/DDBJ databases">
        <title>Nocardioides silvaticus genome.</title>
        <authorList>
            <person name="Li C."/>
            <person name="Wang G."/>
        </authorList>
    </citation>
    <scope>NUCLEOTIDE SEQUENCE [LARGE SCALE GENOMIC DNA]</scope>
    <source>
        <strain evidence="13 14">CCTCC AB 2018079</strain>
    </source>
</reference>
<dbReference type="InterPro" id="IPR039421">
    <property type="entry name" value="Type_1_exporter"/>
</dbReference>
<dbReference type="SUPFAM" id="SSF52540">
    <property type="entry name" value="P-loop containing nucleoside triphosphate hydrolases"/>
    <property type="match status" value="1"/>
</dbReference>
<keyword evidence="2" id="KW-0813">Transport</keyword>
<evidence type="ECO:0000256" key="9">
    <source>
        <dbReference type="ARBA" id="ARBA00023136"/>
    </source>
</evidence>
<dbReference type="PANTHER" id="PTHR24221:SF654">
    <property type="entry name" value="ATP-BINDING CASSETTE SUB-FAMILY B MEMBER 6"/>
    <property type="match status" value="1"/>
</dbReference>
<feature type="transmembrane region" description="Helical" evidence="10">
    <location>
        <begin position="169"/>
        <end position="189"/>
    </location>
</feature>
<feature type="transmembrane region" description="Helical" evidence="10">
    <location>
        <begin position="283"/>
        <end position="303"/>
    </location>
</feature>
<proteinExistence type="predicted"/>
<evidence type="ECO:0000256" key="2">
    <source>
        <dbReference type="ARBA" id="ARBA00022448"/>
    </source>
</evidence>
<feature type="transmembrane region" description="Helical" evidence="10">
    <location>
        <begin position="142"/>
        <end position="163"/>
    </location>
</feature>
<dbReference type="GO" id="GO:0140359">
    <property type="term" value="F:ABC-type transporter activity"/>
    <property type="evidence" value="ECO:0007669"/>
    <property type="project" value="InterPro"/>
</dbReference>
<keyword evidence="7 13" id="KW-0067">ATP-binding</keyword>
<dbReference type="FunFam" id="3.40.50.300:FF:001001">
    <property type="entry name" value="Multidrug ABC transporter ATP-binding protein"/>
    <property type="match status" value="1"/>
</dbReference>
<evidence type="ECO:0000256" key="4">
    <source>
        <dbReference type="ARBA" id="ARBA00022519"/>
    </source>
</evidence>
<dbReference type="CDD" id="cd07346">
    <property type="entry name" value="ABC_6TM_exporters"/>
    <property type="match status" value="1"/>
</dbReference>
<dbReference type="GO" id="GO:0034040">
    <property type="term" value="F:ATPase-coupled lipid transmembrane transporter activity"/>
    <property type="evidence" value="ECO:0007669"/>
    <property type="project" value="TreeGrafter"/>
</dbReference>
<keyword evidence="5 10" id="KW-0812">Transmembrane</keyword>
<evidence type="ECO:0000313" key="14">
    <source>
        <dbReference type="Proteomes" id="UP000245507"/>
    </source>
</evidence>
<dbReference type="InterPro" id="IPR036640">
    <property type="entry name" value="ABC1_TM_sf"/>
</dbReference>
<keyword evidence="14" id="KW-1185">Reference proteome</keyword>
<evidence type="ECO:0000256" key="6">
    <source>
        <dbReference type="ARBA" id="ARBA00022741"/>
    </source>
</evidence>
<dbReference type="PROSITE" id="PS50893">
    <property type="entry name" value="ABC_TRANSPORTER_2"/>
    <property type="match status" value="1"/>
</dbReference>
<feature type="transmembrane region" description="Helical" evidence="10">
    <location>
        <begin position="250"/>
        <end position="277"/>
    </location>
</feature>
<evidence type="ECO:0000256" key="3">
    <source>
        <dbReference type="ARBA" id="ARBA00022475"/>
    </source>
</evidence>
<accession>A0A316TK25</accession>
<protein>
    <submittedName>
        <fullName evidence="13">ABC transporter ATP-binding protein</fullName>
    </submittedName>
</protein>
<evidence type="ECO:0000259" key="11">
    <source>
        <dbReference type="PROSITE" id="PS50893"/>
    </source>
</evidence>
<dbReference type="SUPFAM" id="SSF90123">
    <property type="entry name" value="ABC transporter transmembrane region"/>
    <property type="match status" value="1"/>
</dbReference>
<dbReference type="InterPro" id="IPR027417">
    <property type="entry name" value="P-loop_NTPase"/>
</dbReference>
<evidence type="ECO:0000259" key="12">
    <source>
        <dbReference type="PROSITE" id="PS50929"/>
    </source>
</evidence>
<evidence type="ECO:0000256" key="5">
    <source>
        <dbReference type="ARBA" id="ARBA00022692"/>
    </source>
</evidence>
<dbReference type="Gene3D" id="3.40.50.300">
    <property type="entry name" value="P-loop containing nucleotide triphosphate hydrolases"/>
    <property type="match status" value="1"/>
</dbReference>
<dbReference type="GO" id="GO:0005886">
    <property type="term" value="C:plasma membrane"/>
    <property type="evidence" value="ECO:0007669"/>
    <property type="project" value="UniProtKB-SubCell"/>
</dbReference>
<dbReference type="AlphaFoldDB" id="A0A316TK25"/>
<dbReference type="Gene3D" id="1.20.1560.10">
    <property type="entry name" value="ABC transporter type 1, transmembrane domain"/>
    <property type="match status" value="1"/>
</dbReference>
<dbReference type="GO" id="GO:0005524">
    <property type="term" value="F:ATP binding"/>
    <property type="evidence" value="ECO:0007669"/>
    <property type="project" value="UniProtKB-KW"/>
</dbReference>
<evidence type="ECO:0000256" key="1">
    <source>
        <dbReference type="ARBA" id="ARBA00004651"/>
    </source>
</evidence>
<dbReference type="InterPro" id="IPR011527">
    <property type="entry name" value="ABC1_TM_dom"/>
</dbReference>
<feature type="domain" description="ABC transporter" evidence="11">
    <location>
        <begin position="353"/>
        <end position="587"/>
    </location>
</feature>
<evidence type="ECO:0000313" key="13">
    <source>
        <dbReference type="EMBL" id="PWN03609.1"/>
    </source>
</evidence>
<feature type="domain" description="ABC transmembrane type-1" evidence="12">
    <location>
        <begin position="32"/>
        <end position="318"/>
    </location>
</feature>
<comment type="caution">
    <text evidence="13">The sequence shown here is derived from an EMBL/GenBank/DDBJ whole genome shotgun (WGS) entry which is preliminary data.</text>
</comment>
<sequence>MLDTGEDLGAMETIRRGISHSPELTEGIGKTLALAVLASVGQVIVPIAVQQTIDRGLRGPGGPDAAFTTWLAIAAAVAIVVTSWASYAMTARLFSTSERGLATLRVKAFRHVHDLPLLTQNTERRGALVSRVTSDVDQVSQFLVFGGLLFIVSIGQILVATVVMVVYSWQLALVVWICFAPLFLSLRYFQRKLSAAYATVRRQVGVMLSAISEPVVGAAVVRSYAVEARTQERIDAAVAKHQAASTRAQGFTAFSFSLGGLSAGLANAGVLVVGIWLGQGRLWAHDITAGEVLAFAFLVTLFVGPVQFGTQVLTDAQNAIAGWRRVIGILDTPADLVDPGPDGTVLPEGALDVRFDGVTFSYPGGPPVLREIDLAIPAGRRVAVVGETGSGKSTLAKLLTRLMDPTEGRVLLDGIDLRDITEESLRSSVVLVPQEGFLFDDTLAANARYGRLDASEEEITAAAAELGLGDWLAGLPDGLATRVGQRGESLSAGERQLVALVRAQLADPDLLVLDEATSAVDPELETRIGRALDRLMTGRTSVTIAHRLSTAEAADEVVVVDRGRIVQRGPHTELAREQGSVYAGLHASWVAQHG</sequence>
<feature type="transmembrane region" description="Helical" evidence="10">
    <location>
        <begin position="69"/>
        <end position="89"/>
    </location>
</feature>
<dbReference type="RefSeq" id="WP_109692697.1">
    <property type="nucleotide sequence ID" value="NZ_QGDD01000002.1"/>
</dbReference>
<dbReference type="PANTHER" id="PTHR24221">
    <property type="entry name" value="ATP-BINDING CASSETTE SUB-FAMILY B"/>
    <property type="match status" value="1"/>
</dbReference>
<comment type="subcellular location">
    <subcellularLocation>
        <location evidence="1">Cell membrane</location>
        <topology evidence="1">Multi-pass membrane protein</topology>
    </subcellularLocation>
</comment>
<gene>
    <name evidence="13" type="ORF">DJ010_05770</name>
</gene>
<evidence type="ECO:0000256" key="8">
    <source>
        <dbReference type="ARBA" id="ARBA00022989"/>
    </source>
</evidence>
<organism evidence="13 14">
    <name type="scientific">Nocardioides silvaticus</name>
    <dbReference type="NCBI Taxonomy" id="2201891"/>
    <lineage>
        <taxon>Bacteria</taxon>
        <taxon>Bacillati</taxon>
        <taxon>Actinomycetota</taxon>
        <taxon>Actinomycetes</taxon>
        <taxon>Propionibacteriales</taxon>
        <taxon>Nocardioidaceae</taxon>
        <taxon>Nocardioides</taxon>
    </lineage>
</organism>